<protein>
    <submittedName>
        <fullName evidence="2">Uncharacterized protein</fullName>
    </submittedName>
</protein>
<reference evidence="2" key="1">
    <citation type="journal article" date="2014" name="Front. Microbiol.">
        <title>High frequency of phylogenetically diverse reductive dehalogenase-homologous genes in deep subseafloor sedimentary metagenomes.</title>
        <authorList>
            <person name="Kawai M."/>
            <person name="Futagami T."/>
            <person name="Toyoda A."/>
            <person name="Takaki Y."/>
            <person name="Nishi S."/>
            <person name="Hori S."/>
            <person name="Arai W."/>
            <person name="Tsubouchi T."/>
            <person name="Morono Y."/>
            <person name="Uchiyama I."/>
            <person name="Ito T."/>
            <person name="Fujiyama A."/>
            <person name="Inagaki F."/>
            <person name="Takami H."/>
        </authorList>
    </citation>
    <scope>NUCLEOTIDE SEQUENCE</scope>
    <source>
        <strain evidence="2">Expedition CK06-06</strain>
    </source>
</reference>
<feature type="transmembrane region" description="Helical" evidence="1">
    <location>
        <begin position="7"/>
        <end position="28"/>
    </location>
</feature>
<keyword evidence="1" id="KW-1133">Transmembrane helix</keyword>
<name>X0YMV1_9ZZZZ</name>
<evidence type="ECO:0000313" key="2">
    <source>
        <dbReference type="EMBL" id="GAG57619.1"/>
    </source>
</evidence>
<dbReference type="AlphaFoldDB" id="X0YMV1"/>
<organism evidence="2">
    <name type="scientific">marine sediment metagenome</name>
    <dbReference type="NCBI Taxonomy" id="412755"/>
    <lineage>
        <taxon>unclassified sequences</taxon>
        <taxon>metagenomes</taxon>
        <taxon>ecological metagenomes</taxon>
    </lineage>
</organism>
<keyword evidence="1" id="KW-0812">Transmembrane</keyword>
<proteinExistence type="predicted"/>
<keyword evidence="1" id="KW-0472">Membrane</keyword>
<sequence>DYNENKYPYLFTTYLFFPFTTLIAITSMNTDGTAAFRTSPSYPLFDYEFF</sequence>
<accession>X0YMV1</accession>
<gene>
    <name evidence="2" type="ORF">S01H4_06868</name>
</gene>
<comment type="caution">
    <text evidence="2">The sequence shown here is derived from an EMBL/GenBank/DDBJ whole genome shotgun (WGS) entry which is preliminary data.</text>
</comment>
<dbReference type="EMBL" id="BART01002177">
    <property type="protein sequence ID" value="GAG57619.1"/>
    <property type="molecule type" value="Genomic_DNA"/>
</dbReference>
<feature type="non-terminal residue" evidence="2">
    <location>
        <position position="1"/>
    </location>
</feature>
<evidence type="ECO:0000256" key="1">
    <source>
        <dbReference type="SAM" id="Phobius"/>
    </source>
</evidence>